<protein>
    <submittedName>
        <fullName evidence="2">Uncharacterized protein</fullName>
    </submittedName>
</protein>
<gene>
    <name evidence="2" type="ORF">EEDITHA_LOCUS20716</name>
</gene>
<dbReference type="AlphaFoldDB" id="A0AAU9VA20"/>
<organism evidence="2 3">
    <name type="scientific">Euphydryas editha</name>
    <name type="common">Edith's checkerspot</name>
    <dbReference type="NCBI Taxonomy" id="104508"/>
    <lineage>
        <taxon>Eukaryota</taxon>
        <taxon>Metazoa</taxon>
        <taxon>Ecdysozoa</taxon>
        <taxon>Arthropoda</taxon>
        <taxon>Hexapoda</taxon>
        <taxon>Insecta</taxon>
        <taxon>Pterygota</taxon>
        <taxon>Neoptera</taxon>
        <taxon>Endopterygota</taxon>
        <taxon>Lepidoptera</taxon>
        <taxon>Glossata</taxon>
        <taxon>Ditrysia</taxon>
        <taxon>Papilionoidea</taxon>
        <taxon>Nymphalidae</taxon>
        <taxon>Nymphalinae</taxon>
        <taxon>Euphydryas</taxon>
    </lineage>
</organism>
<accession>A0AAU9VA20</accession>
<name>A0AAU9VA20_EUPED</name>
<keyword evidence="3" id="KW-1185">Reference proteome</keyword>
<evidence type="ECO:0000313" key="2">
    <source>
        <dbReference type="EMBL" id="CAH2106600.1"/>
    </source>
</evidence>
<comment type="caution">
    <text evidence="2">The sequence shown here is derived from an EMBL/GenBank/DDBJ whole genome shotgun (WGS) entry which is preliminary data.</text>
</comment>
<proteinExistence type="predicted"/>
<dbReference type="EMBL" id="CAKOGL010000029">
    <property type="protein sequence ID" value="CAH2106600.1"/>
    <property type="molecule type" value="Genomic_DNA"/>
</dbReference>
<sequence length="110" mass="13280">MEVEDSSETVRKFTRRALYDILKEFKGCFKSDFKKKWTASSYKDQRFLNNNEQWLTSSIELPYWSAEPTQKLGRPTKTFEESSDRSKRRKTKELREQPKTNVTPMRNRFE</sequence>
<dbReference type="Proteomes" id="UP001153954">
    <property type="component" value="Unassembled WGS sequence"/>
</dbReference>
<reference evidence="2" key="1">
    <citation type="submission" date="2022-03" db="EMBL/GenBank/DDBJ databases">
        <authorList>
            <person name="Tunstrom K."/>
        </authorList>
    </citation>
    <scope>NUCLEOTIDE SEQUENCE</scope>
</reference>
<evidence type="ECO:0000313" key="3">
    <source>
        <dbReference type="Proteomes" id="UP001153954"/>
    </source>
</evidence>
<feature type="region of interest" description="Disordered" evidence="1">
    <location>
        <begin position="69"/>
        <end position="110"/>
    </location>
</feature>
<evidence type="ECO:0000256" key="1">
    <source>
        <dbReference type="SAM" id="MobiDB-lite"/>
    </source>
</evidence>